<dbReference type="GO" id="GO:0005856">
    <property type="term" value="C:cytoskeleton"/>
    <property type="evidence" value="ECO:0007669"/>
    <property type="project" value="TreeGrafter"/>
</dbReference>
<feature type="binding site" evidence="18">
    <location>
        <position position="394"/>
    </location>
    <ligand>
        <name>ATP</name>
        <dbReference type="ChEBI" id="CHEBI:30616"/>
    </ligand>
</feature>
<evidence type="ECO:0000256" key="11">
    <source>
        <dbReference type="ARBA" id="ARBA00022771"/>
    </source>
</evidence>
<keyword evidence="14 18" id="KW-0067">ATP-binding</keyword>
<dbReference type="InterPro" id="IPR011009">
    <property type="entry name" value="Kinase-like_dom_sf"/>
</dbReference>
<feature type="transmembrane region" description="Helical" evidence="21">
    <location>
        <begin position="145"/>
        <end position="163"/>
    </location>
</feature>
<feature type="compositionally biased region" description="Basic and acidic residues" evidence="20">
    <location>
        <begin position="1739"/>
        <end position="1751"/>
    </location>
</feature>
<keyword evidence="10 18" id="KW-0547">Nucleotide-binding</keyword>
<feature type="domain" description="PH" evidence="22">
    <location>
        <begin position="1218"/>
        <end position="1361"/>
    </location>
</feature>
<sequence length="1947" mass="218163">MATVEPVLELAAKYRGEFEETFGGLRSRAQIIRQTLQEQVATSQQQFESIQPQLNAKKEELIHTLKNMEPVEGVQHRRIMETFTWAGVLSAGAFIGGIISSLLLSSIIGLFFDALPAFLLAYILLPVMMFLDIRKATADDTVLRFKMLAIAAAQGTLIGFLISERYLSTMQPLSFITPLCIGLFAQLAESKVLNNRTHIFAACLGSGLVVHLLLGLVLGQLGFSYLLLSLLYTAVGYGTLQLFFKYMAEDYAQPSHVYQYAFFCAAIYCQALVFFLFVVTRCFSGVMGDELIATERLKLLEQLYVDSGQEDDVANIESLLDAAICLYDECANSTLRREKSVTDFIEYYKPFIQKVKNLRLQRNDFEVVRVIGRGAFGQVALVKMRSTENVYAMKILNKWEMLKRAGTACFKEERDVMAQGDRRWITNLHFAFQDNDNLYFIMDYYGGGDLLSFASKFETYRVPETMAKFYMAEMVLAIDSVHKLGYVHRDIKPDNILLDENGHIRLADFGSCLKLLPDGTVKSHIAVGTPDYISPEILRAMEDGRDRYGAECDWWSLGICMYEMLYGETPFYSENLAETYGKIMNHEDTLNFLDESPDWDDQPISSEAKDLMNRLICPKETRFGTNGLDDFKSHPFFADIDWEALPGASPPFKPELSSPTDTSNFDIDAVADDFAPSDAQRPRVAAAFTGHHLPFVGFTYTHGRDVPSTSSAELLDEQSSHRWQSRVNDLQRQIEQKETEIHDLRKAHEADRIEWTQRTQTHEDHIVSLESRHQRQIKALKDEINLLNADNEELKMSVENVENEEKKRQSTQEYWQSRTNDLQKEIDQKQSDLHELRMKYEADRLEWTKKNEEHVTSIENLYLRRVKTLEDENVQLTAENEELKIIKSQMEQSQNAAMAQSAEFSGLNALQLQELLQWVNDQNDARETLQNFAARLAGEMAALKEPLQTNGRASTLSPYNGVAATPSAERGWGSRRMSKQAKYELLETKQSLQEEIKAKQRIEEELSKLRAAHIAAKNRLDEADRTIAEQTREMERMRVECEALRKTAITSIDIPDDVHPQGFFRMVGEQQGRIADDSISTSVPSEYEMSNSQRNYPPPPAYENTRSAPPSKASPSPAAVQRESYSQNLSHRSQMGAPYGINEALNGKTHVFGHISLTSPTKCVLCTSILVGLDRQGLFCRDCQCTCHISCAPKMPHSCPLPPECKRTMGIDPQRGTGTAYEGLVKTPKPAGVKRGWQSTYVAVCDFKLYLYDCAVDRHGGVTIQPTIRQVLDMRDPDFSVSSVSASDVIHASKNDLPKIFRITTSQIHGSSLLSVNTINSTGSSASNLSDSCLSKQYSLLMAENAEQKKKWVVALNELKILHKKSKLADKSAFIVKDVFDQQVLPLLRNARCATIIDKNRLVIGFEDHGLMAVELDRETLIPVGGEKENNKRCVEKVEYIEDEQLLVVMLGPSRDRHIRLIPVAAVDGRELKWIKVPDTKNCHTFSVGRGNSSAENGYFFCVAVKKSVTVFRIDRSDKRHHKLRDYAMPGTPQALSIIDGNLCVGWMTGFRIWNLNEHSQKALVNFEDASLQFLNSSQYDAHLVIDVSCGDAKEYLLVFSKIGIYVGPDGRRSRSQEIMFPCSPASFPNTAFSYMAPHLCVFSEMQIDVFNVRSSDWIQTINLKRAQPLSLTPNLLLCMVNDAPYMVLLSEVVTDEDMLNIPNWSSRGDSLPSNSGGMISGTSFKGFAKRRRKLSVKAGRDEPKPGDRRSQLPISGPSDFVHIVHMGPGAGLELQNLIDLKNSTSASFNSSTSSNQQNSPSAAERMRQIINPIMRSTSSSSAAASSVQQLGGTMRDIERIQKSRPVSSHSRSSDGSTSTANVEGKSATLPASSVDNYYLEPLSRTAAGPQTPKSCPALQPFIMDTPPPPPPTAPPQIPRTEEIARSPQEIRTASTTTTTPKNTDSS</sequence>
<keyword evidence="29" id="KW-1185">Reference proteome</keyword>
<evidence type="ECO:0000256" key="21">
    <source>
        <dbReference type="SAM" id="Phobius"/>
    </source>
</evidence>
<feature type="coiled-coil region" evidence="19">
    <location>
        <begin position="720"/>
        <end position="896"/>
    </location>
</feature>
<dbReference type="PROSITE" id="PS50003">
    <property type="entry name" value="PH_DOMAIN"/>
    <property type="match status" value="1"/>
</dbReference>
<dbReference type="Proteomes" id="UP001175271">
    <property type="component" value="Unassembled WGS sequence"/>
</dbReference>
<dbReference type="InterPro" id="IPR017441">
    <property type="entry name" value="Protein_kinase_ATP_BS"/>
</dbReference>
<dbReference type="SMART" id="SM00285">
    <property type="entry name" value="PBD"/>
    <property type="match status" value="1"/>
</dbReference>
<feature type="region of interest" description="Disordered" evidence="20">
    <location>
        <begin position="1069"/>
        <end position="1133"/>
    </location>
</feature>
<dbReference type="InterPro" id="IPR046349">
    <property type="entry name" value="C1-like_sf"/>
</dbReference>
<dbReference type="SMART" id="SM00133">
    <property type="entry name" value="S_TK_X"/>
    <property type="match status" value="1"/>
</dbReference>
<dbReference type="SMART" id="SM00220">
    <property type="entry name" value="S_TKc"/>
    <property type="match status" value="1"/>
</dbReference>
<comment type="catalytic activity">
    <reaction evidence="17">
        <text>L-seryl-[protein] + ATP = O-phospho-L-seryl-[protein] + ADP + H(+)</text>
        <dbReference type="Rhea" id="RHEA:17989"/>
        <dbReference type="Rhea" id="RHEA-COMP:9863"/>
        <dbReference type="Rhea" id="RHEA-COMP:11604"/>
        <dbReference type="ChEBI" id="CHEBI:15378"/>
        <dbReference type="ChEBI" id="CHEBI:29999"/>
        <dbReference type="ChEBI" id="CHEBI:30616"/>
        <dbReference type="ChEBI" id="CHEBI:83421"/>
        <dbReference type="ChEBI" id="CHEBI:456216"/>
        <dbReference type="EC" id="2.7.11.1"/>
    </reaction>
</comment>
<dbReference type="Pfam" id="PF00069">
    <property type="entry name" value="Pkinase"/>
    <property type="match status" value="1"/>
</dbReference>
<evidence type="ECO:0000256" key="19">
    <source>
        <dbReference type="SAM" id="Coils"/>
    </source>
</evidence>
<feature type="domain" description="CNH" evidence="26">
    <location>
        <begin position="1388"/>
        <end position="1677"/>
    </location>
</feature>
<dbReference type="Gene3D" id="3.30.60.20">
    <property type="match status" value="1"/>
</dbReference>
<evidence type="ECO:0000259" key="23">
    <source>
        <dbReference type="PROSITE" id="PS50011"/>
    </source>
</evidence>
<dbReference type="SUPFAM" id="SSF50729">
    <property type="entry name" value="PH domain-like"/>
    <property type="match status" value="1"/>
</dbReference>
<dbReference type="SMART" id="SM00036">
    <property type="entry name" value="CNH"/>
    <property type="match status" value="1"/>
</dbReference>
<dbReference type="SMART" id="SM00109">
    <property type="entry name" value="C1"/>
    <property type="match status" value="1"/>
</dbReference>
<evidence type="ECO:0000256" key="13">
    <source>
        <dbReference type="ARBA" id="ARBA00022833"/>
    </source>
</evidence>
<feature type="region of interest" description="Disordered" evidence="20">
    <location>
        <begin position="1786"/>
        <end position="1805"/>
    </location>
</feature>
<dbReference type="InterPro" id="IPR050839">
    <property type="entry name" value="Rho-assoc_Ser/Thr_Kinase"/>
</dbReference>
<dbReference type="InterPro" id="IPR000719">
    <property type="entry name" value="Prot_kinase_dom"/>
</dbReference>
<feature type="transmembrane region" description="Helical" evidence="21">
    <location>
        <begin position="260"/>
        <end position="279"/>
    </location>
</feature>
<evidence type="ECO:0000259" key="26">
    <source>
        <dbReference type="PROSITE" id="PS50219"/>
    </source>
</evidence>
<feature type="compositionally biased region" description="Low complexity" evidence="20">
    <location>
        <begin position="1817"/>
        <end position="1827"/>
    </location>
</feature>
<dbReference type="GO" id="GO:0005524">
    <property type="term" value="F:ATP binding"/>
    <property type="evidence" value="ECO:0007669"/>
    <property type="project" value="UniProtKB-UniRule"/>
</dbReference>
<keyword evidence="21" id="KW-0812">Transmembrane</keyword>
<dbReference type="Pfam" id="PF00780">
    <property type="entry name" value="CNH"/>
    <property type="match status" value="1"/>
</dbReference>
<dbReference type="PROSITE" id="PS00479">
    <property type="entry name" value="ZF_DAG_PE_1"/>
    <property type="match status" value="1"/>
</dbReference>
<feature type="domain" description="AGC-kinase C-terminal" evidence="27">
    <location>
        <begin position="638"/>
        <end position="710"/>
    </location>
</feature>
<dbReference type="FunFam" id="3.30.200.20:FF:001055">
    <property type="entry name" value="Serine/threonine-protein kinase MRCK beta"/>
    <property type="match status" value="1"/>
</dbReference>
<evidence type="ECO:0000256" key="18">
    <source>
        <dbReference type="PROSITE-ProRule" id="PRU10141"/>
    </source>
</evidence>
<feature type="transmembrane region" description="Helical" evidence="21">
    <location>
        <begin position="225"/>
        <end position="248"/>
    </location>
</feature>
<keyword evidence="21" id="KW-0472">Membrane</keyword>
<dbReference type="PROSITE" id="PS50011">
    <property type="entry name" value="PROTEIN_KINASE_DOM"/>
    <property type="match status" value="1"/>
</dbReference>
<dbReference type="InterPro" id="IPR014930">
    <property type="entry name" value="Myotonic_dystrophy_kinase_coil"/>
</dbReference>
<dbReference type="Gene3D" id="3.30.200.20">
    <property type="entry name" value="Phosphorylase Kinase, domain 1"/>
    <property type="match status" value="1"/>
</dbReference>
<dbReference type="PROSITE" id="PS51285">
    <property type="entry name" value="AGC_KINASE_CTER"/>
    <property type="match status" value="1"/>
</dbReference>
<dbReference type="InterPro" id="IPR000095">
    <property type="entry name" value="CRIB_dom"/>
</dbReference>
<accession>A0AA39HVJ5</accession>
<dbReference type="EMBL" id="JAUCMV010000003">
    <property type="protein sequence ID" value="KAK0411609.1"/>
    <property type="molecule type" value="Genomic_DNA"/>
</dbReference>
<evidence type="ECO:0000256" key="3">
    <source>
        <dbReference type="ARBA" id="ARBA00005719"/>
    </source>
</evidence>
<feature type="compositionally biased region" description="Low complexity" evidence="20">
    <location>
        <begin position="1107"/>
        <end position="1119"/>
    </location>
</feature>
<dbReference type="Pfam" id="PF05884">
    <property type="entry name" value="ZYG-11_interact"/>
    <property type="match status" value="1"/>
</dbReference>
<evidence type="ECO:0000256" key="2">
    <source>
        <dbReference type="ARBA" id="ARBA00004496"/>
    </source>
</evidence>
<reference evidence="28" key="1">
    <citation type="submission" date="2023-06" db="EMBL/GenBank/DDBJ databases">
        <title>Genomic analysis of the entomopathogenic nematode Steinernema hermaphroditum.</title>
        <authorList>
            <person name="Schwarz E.M."/>
            <person name="Heppert J.K."/>
            <person name="Baniya A."/>
            <person name="Schwartz H.T."/>
            <person name="Tan C.-H."/>
            <person name="Antoshechkin I."/>
            <person name="Sternberg P.W."/>
            <person name="Goodrich-Blair H."/>
            <person name="Dillman A.R."/>
        </authorList>
    </citation>
    <scope>NUCLEOTIDE SEQUENCE</scope>
    <source>
        <strain evidence="28">PS9179</strain>
        <tissue evidence="28">Whole animal</tissue>
    </source>
</reference>
<evidence type="ECO:0000259" key="22">
    <source>
        <dbReference type="PROSITE" id="PS50003"/>
    </source>
</evidence>
<evidence type="ECO:0000259" key="27">
    <source>
        <dbReference type="PROSITE" id="PS51285"/>
    </source>
</evidence>
<evidence type="ECO:0000256" key="14">
    <source>
        <dbReference type="ARBA" id="ARBA00022840"/>
    </source>
</evidence>
<evidence type="ECO:0000256" key="15">
    <source>
        <dbReference type="ARBA" id="ARBA00023054"/>
    </source>
</evidence>
<dbReference type="EC" id="2.7.11.1" evidence="4"/>
<evidence type="ECO:0000313" key="28">
    <source>
        <dbReference type="EMBL" id="KAK0411609.1"/>
    </source>
</evidence>
<keyword evidence="13" id="KW-0862">Zinc</keyword>
<evidence type="ECO:0000256" key="8">
    <source>
        <dbReference type="ARBA" id="ARBA00022679"/>
    </source>
</evidence>
<comment type="cofactor">
    <cofactor evidence="1">
        <name>Mg(2+)</name>
        <dbReference type="ChEBI" id="CHEBI:18420"/>
    </cofactor>
</comment>
<keyword evidence="11" id="KW-0863">Zinc-finger</keyword>
<feature type="compositionally biased region" description="Low complexity" evidence="20">
    <location>
        <begin position="1786"/>
        <end position="1803"/>
    </location>
</feature>
<feature type="region of interest" description="Disordered" evidence="20">
    <location>
        <begin position="1733"/>
        <end position="1761"/>
    </location>
</feature>
<feature type="compositionally biased region" description="Low complexity" evidence="20">
    <location>
        <begin position="1933"/>
        <end position="1947"/>
    </location>
</feature>
<dbReference type="GO" id="GO:0005737">
    <property type="term" value="C:cytoplasm"/>
    <property type="evidence" value="ECO:0007669"/>
    <property type="project" value="UniProtKB-SubCell"/>
</dbReference>
<name>A0AA39HVJ5_9BILA</name>
<dbReference type="Gene3D" id="2.30.29.30">
    <property type="entry name" value="Pleckstrin-homology domain (PH domain)/Phosphotyrosine-binding domain (PTB)"/>
    <property type="match status" value="1"/>
</dbReference>
<dbReference type="Pfam" id="PF08826">
    <property type="entry name" value="DMPK_coil"/>
    <property type="match status" value="1"/>
</dbReference>
<dbReference type="PROSITE" id="PS50108">
    <property type="entry name" value="CRIB"/>
    <property type="match status" value="1"/>
</dbReference>
<feature type="region of interest" description="Disordered" evidence="20">
    <location>
        <begin position="951"/>
        <end position="976"/>
    </location>
</feature>
<feature type="domain" description="Phorbol-ester/DAG-type" evidence="24">
    <location>
        <begin position="1149"/>
        <end position="1199"/>
    </location>
</feature>
<evidence type="ECO:0000256" key="20">
    <source>
        <dbReference type="SAM" id="MobiDB-lite"/>
    </source>
</evidence>
<feature type="compositionally biased region" description="Low complexity" evidence="20">
    <location>
        <begin position="1844"/>
        <end position="1859"/>
    </location>
</feature>
<feature type="domain" description="Protein kinase" evidence="23">
    <location>
        <begin position="365"/>
        <end position="637"/>
    </location>
</feature>
<keyword evidence="21" id="KW-1133">Transmembrane helix</keyword>
<evidence type="ECO:0000256" key="4">
    <source>
        <dbReference type="ARBA" id="ARBA00012513"/>
    </source>
</evidence>
<feature type="transmembrane region" description="Helical" evidence="21">
    <location>
        <begin position="85"/>
        <end position="108"/>
    </location>
</feature>
<keyword evidence="8" id="KW-0808">Transferase</keyword>
<feature type="transmembrane region" description="Helical" evidence="21">
    <location>
        <begin position="199"/>
        <end position="219"/>
    </location>
</feature>
<evidence type="ECO:0000256" key="9">
    <source>
        <dbReference type="ARBA" id="ARBA00022723"/>
    </source>
</evidence>
<dbReference type="InterPro" id="IPR000961">
    <property type="entry name" value="AGC-kinase_C"/>
</dbReference>
<organism evidence="28 29">
    <name type="scientific">Steinernema hermaphroditum</name>
    <dbReference type="NCBI Taxonomy" id="289476"/>
    <lineage>
        <taxon>Eukaryota</taxon>
        <taxon>Metazoa</taxon>
        <taxon>Ecdysozoa</taxon>
        <taxon>Nematoda</taxon>
        <taxon>Chromadorea</taxon>
        <taxon>Rhabditida</taxon>
        <taxon>Tylenchina</taxon>
        <taxon>Panagrolaimomorpha</taxon>
        <taxon>Strongyloidoidea</taxon>
        <taxon>Steinernematidae</taxon>
        <taxon>Steinernema</taxon>
    </lineage>
</organism>
<feature type="domain" description="CRIB" evidence="25">
    <location>
        <begin position="1755"/>
        <end position="1768"/>
    </location>
</feature>
<dbReference type="FunFam" id="1.10.510.10:FF:000014">
    <property type="entry name" value="Non-specific serine/threonine protein kinase"/>
    <property type="match status" value="1"/>
</dbReference>
<evidence type="ECO:0000256" key="6">
    <source>
        <dbReference type="ARBA" id="ARBA00022527"/>
    </source>
</evidence>
<dbReference type="Gene3D" id="1.20.5.340">
    <property type="match status" value="1"/>
</dbReference>
<dbReference type="SUPFAM" id="SSF56112">
    <property type="entry name" value="Protein kinase-like (PK-like)"/>
    <property type="match status" value="1"/>
</dbReference>
<dbReference type="InterPro" id="IPR008271">
    <property type="entry name" value="Ser/Thr_kinase_AS"/>
</dbReference>
<evidence type="ECO:0000256" key="10">
    <source>
        <dbReference type="ARBA" id="ARBA00022741"/>
    </source>
</evidence>
<evidence type="ECO:0000256" key="12">
    <source>
        <dbReference type="ARBA" id="ARBA00022777"/>
    </source>
</evidence>
<dbReference type="CDD" id="cd05597">
    <property type="entry name" value="STKc_DMPK_like"/>
    <property type="match status" value="1"/>
</dbReference>
<keyword evidence="15 19" id="KW-0175">Coiled coil</keyword>
<dbReference type="PANTHER" id="PTHR22988:SF66">
    <property type="entry name" value="SERINE_THREONINE-PROTEIN KINASE GENGHIS KHAN"/>
    <property type="match status" value="1"/>
</dbReference>
<comment type="caution">
    <text evidence="28">The sequence shown here is derived from an EMBL/GenBank/DDBJ whole genome shotgun (WGS) entry which is preliminary data.</text>
</comment>
<keyword evidence="7" id="KW-0597">Phosphoprotein</keyword>
<dbReference type="CDD" id="cd20809">
    <property type="entry name" value="C1_MRCK"/>
    <property type="match status" value="1"/>
</dbReference>
<dbReference type="Pfam" id="PF00130">
    <property type="entry name" value="C1_1"/>
    <property type="match status" value="1"/>
</dbReference>
<dbReference type="InterPro" id="IPR011993">
    <property type="entry name" value="PH-like_dom_sf"/>
</dbReference>
<feature type="compositionally biased region" description="Polar residues" evidence="20">
    <location>
        <begin position="1078"/>
        <end position="1095"/>
    </location>
</feature>
<dbReference type="Pfam" id="PF25346">
    <property type="entry name" value="PH_MRCK"/>
    <property type="match status" value="1"/>
</dbReference>
<comment type="similarity">
    <text evidence="3">Belongs to the protein kinase superfamily. AGC Ser/Thr protein kinase family. DMPK subfamily.</text>
</comment>
<dbReference type="CDD" id="cd00132">
    <property type="entry name" value="CRIB"/>
    <property type="match status" value="1"/>
</dbReference>
<evidence type="ECO:0000256" key="7">
    <source>
        <dbReference type="ARBA" id="ARBA00022553"/>
    </source>
</evidence>
<dbReference type="SUPFAM" id="SSF57889">
    <property type="entry name" value="Cysteine-rich domain"/>
    <property type="match status" value="1"/>
</dbReference>
<dbReference type="InterPro" id="IPR008574">
    <property type="entry name" value="Nematodes_ZYG-11_interact"/>
</dbReference>
<keyword evidence="6" id="KW-0723">Serine/threonine-protein kinase</keyword>
<evidence type="ECO:0000259" key="25">
    <source>
        <dbReference type="PROSITE" id="PS50108"/>
    </source>
</evidence>
<feature type="compositionally biased region" description="Polar residues" evidence="20">
    <location>
        <begin position="1123"/>
        <end position="1133"/>
    </location>
</feature>
<evidence type="ECO:0000313" key="29">
    <source>
        <dbReference type="Proteomes" id="UP001175271"/>
    </source>
</evidence>
<proteinExistence type="inferred from homology"/>
<feature type="transmembrane region" description="Helical" evidence="21">
    <location>
        <begin position="114"/>
        <end position="133"/>
    </location>
</feature>
<evidence type="ECO:0000256" key="17">
    <source>
        <dbReference type="ARBA" id="ARBA00048679"/>
    </source>
</evidence>
<keyword evidence="9" id="KW-0479">Metal-binding</keyword>
<gene>
    <name evidence="28" type="ORF">QR680_005743</name>
</gene>
<dbReference type="InterPro" id="IPR002219">
    <property type="entry name" value="PKC_DAG/PE"/>
</dbReference>
<feature type="coiled-coil region" evidence="19">
    <location>
        <begin position="985"/>
        <end position="1047"/>
    </location>
</feature>
<keyword evidence="12" id="KW-0418">Kinase</keyword>
<comment type="subcellular location">
    <subcellularLocation>
        <location evidence="2">Cytoplasm</location>
    </subcellularLocation>
</comment>
<dbReference type="GO" id="GO:0008270">
    <property type="term" value="F:zinc ion binding"/>
    <property type="evidence" value="ECO:0007669"/>
    <property type="project" value="UniProtKB-KW"/>
</dbReference>
<dbReference type="InterPro" id="IPR001180">
    <property type="entry name" value="CNH_dom"/>
</dbReference>
<evidence type="ECO:0000256" key="16">
    <source>
        <dbReference type="ARBA" id="ARBA00047899"/>
    </source>
</evidence>
<protein>
    <recommendedName>
        <fullName evidence="4">non-specific serine/threonine protein kinase</fullName>
        <ecNumber evidence="4">2.7.11.1</ecNumber>
    </recommendedName>
</protein>
<dbReference type="InterPro" id="IPR001849">
    <property type="entry name" value="PH_domain"/>
</dbReference>
<dbReference type="PROSITE" id="PS50081">
    <property type="entry name" value="ZF_DAG_PE_2"/>
    <property type="match status" value="1"/>
</dbReference>
<dbReference type="PANTHER" id="PTHR22988">
    <property type="entry name" value="MYOTONIC DYSTROPHY S/T KINASE-RELATED"/>
    <property type="match status" value="1"/>
</dbReference>
<evidence type="ECO:0000259" key="24">
    <source>
        <dbReference type="PROSITE" id="PS50081"/>
    </source>
</evidence>
<evidence type="ECO:0000256" key="1">
    <source>
        <dbReference type="ARBA" id="ARBA00001946"/>
    </source>
</evidence>
<dbReference type="InterPro" id="IPR057529">
    <property type="entry name" value="MRCK/ROCK_PH"/>
</dbReference>
<dbReference type="PROSITE" id="PS00108">
    <property type="entry name" value="PROTEIN_KINASE_ST"/>
    <property type="match status" value="1"/>
</dbReference>
<dbReference type="Gene3D" id="1.10.510.10">
    <property type="entry name" value="Transferase(Phosphotransferase) domain 1"/>
    <property type="match status" value="1"/>
</dbReference>
<feature type="region of interest" description="Disordered" evidence="20">
    <location>
        <begin position="1885"/>
        <end position="1947"/>
    </location>
</feature>
<dbReference type="GO" id="GO:0031032">
    <property type="term" value="P:actomyosin structure organization"/>
    <property type="evidence" value="ECO:0007669"/>
    <property type="project" value="TreeGrafter"/>
</dbReference>
<comment type="catalytic activity">
    <reaction evidence="16">
        <text>L-threonyl-[protein] + ATP = O-phospho-L-threonyl-[protein] + ADP + H(+)</text>
        <dbReference type="Rhea" id="RHEA:46608"/>
        <dbReference type="Rhea" id="RHEA-COMP:11060"/>
        <dbReference type="Rhea" id="RHEA-COMP:11605"/>
        <dbReference type="ChEBI" id="CHEBI:15378"/>
        <dbReference type="ChEBI" id="CHEBI:30013"/>
        <dbReference type="ChEBI" id="CHEBI:30616"/>
        <dbReference type="ChEBI" id="CHEBI:61977"/>
        <dbReference type="ChEBI" id="CHEBI:456216"/>
        <dbReference type="EC" id="2.7.11.1"/>
    </reaction>
</comment>
<dbReference type="PROSITE" id="PS00107">
    <property type="entry name" value="PROTEIN_KINASE_ATP"/>
    <property type="match status" value="1"/>
</dbReference>
<dbReference type="SMART" id="SM00233">
    <property type="entry name" value="PH"/>
    <property type="match status" value="1"/>
</dbReference>
<dbReference type="GO" id="GO:0004674">
    <property type="term" value="F:protein serine/threonine kinase activity"/>
    <property type="evidence" value="ECO:0007669"/>
    <property type="project" value="UniProtKB-KW"/>
</dbReference>
<evidence type="ECO:0000256" key="5">
    <source>
        <dbReference type="ARBA" id="ARBA00022490"/>
    </source>
</evidence>
<feature type="region of interest" description="Disordered" evidence="20">
    <location>
        <begin position="1815"/>
        <end position="1869"/>
    </location>
</feature>
<feature type="compositionally biased region" description="Pro residues" evidence="20">
    <location>
        <begin position="1906"/>
        <end position="1918"/>
    </location>
</feature>
<dbReference type="PROSITE" id="PS50219">
    <property type="entry name" value="CNH"/>
    <property type="match status" value="1"/>
</dbReference>
<keyword evidence="5" id="KW-0963">Cytoplasm</keyword>